<evidence type="ECO:0000313" key="1">
    <source>
        <dbReference type="EMBL" id="VVD33855.1"/>
    </source>
</evidence>
<reference evidence="1 2" key="1">
    <citation type="submission" date="2019-08" db="EMBL/GenBank/DDBJ databases">
        <authorList>
            <person name="Herpell B J."/>
        </authorList>
    </citation>
    <scope>NUCLEOTIDE SEQUENCE [LARGE SCALE GENOMIC DNA]</scope>
    <source>
        <strain evidence="2">Msb3</strain>
    </source>
</reference>
<dbReference type="EMBL" id="LR699554">
    <property type="protein sequence ID" value="VVD33855.1"/>
    <property type="molecule type" value="Genomic_DNA"/>
</dbReference>
<evidence type="ECO:0000313" key="2">
    <source>
        <dbReference type="Proteomes" id="UP000325811"/>
    </source>
</evidence>
<dbReference type="Proteomes" id="UP000325811">
    <property type="component" value="Chromosome II"/>
</dbReference>
<keyword evidence="2" id="KW-1185">Reference proteome</keyword>
<accession>A0A5Q4ZK01</accession>
<organism evidence="1 2">
    <name type="scientific">Paraburkholderia dioscoreae</name>
    <dbReference type="NCBI Taxonomy" id="2604047"/>
    <lineage>
        <taxon>Bacteria</taxon>
        <taxon>Pseudomonadati</taxon>
        <taxon>Pseudomonadota</taxon>
        <taxon>Betaproteobacteria</taxon>
        <taxon>Burkholderiales</taxon>
        <taxon>Burkholderiaceae</taxon>
        <taxon>Paraburkholderia</taxon>
    </lineage>
</organism>
<protein>
    <submittedName>
        <fullName evidence="1">Uncharacterized protein</fullName>
    </submittedName>
</protein>
<dbReference type="KEGG" id="pdio:PDMSB3_2571.1"/>
<proteinExistence type="predicted"/>
<sequence>MLTIANNSAISVATPRVGQPFIYYVILTILSNDDFSTNRYQHLHMKFLRSRSGIARTKIRRHAPIA</sequence>
<gene>
    <name evidence="1" type="ORF">PDMSB3_2571</name>
</gene>
<name>A0A5Q4ZK01_9BURK</name>
<dbReference type="AlphaFoldDB" id="A0A5Q4ZK01"/>